<accession>A0A0D0CDS8</accession>
<dbReference type="EMBL" id="KN834833">
    <property type="protein sequence ID" value="KIK53113.1"/>
    <property type="molecule type" value="Genomic_DNA"/>
</dbReference>
<feature type="compositionally biased region" description="Polar residues" evidence="1">
    <location>
        <begin position="98"/>
        <end position="109"/>
    </location>
</feature>
<dbReference type="Proteomes" id="UP000053593">
    <property type="component" value="Unassembled WGS sequence"/>
</dbReference>
<dbReference type="HOGENOM" id="CLU_1175546_0_0_1"/>
<reference evidence="2 3" key="1">
    <citation type="submission" date="2014-04" db="EMBL/GenBank/DDBJ databases">
        <title>Evolutionary Origins and Diversification of the Mycorrhizal Mutualists.</title>
        <authorList>
            <consortium name="DOE Joint Genome Institute"/>
            <consortium name="Mycorrhizal Genomics Consortium"/>
            <person name="Kohler A."/>
            <person name="Kuo A."/>
            <person name="Nagy L.G."/>
            <person name="Floudas D."/>
            <person name="Copeland A."/>
            <person name="Barry K.W."/>
            <person name="Cichocki N."/>
            <person name="Veneault-Fourrey C."/>
            <person name="LaButti K."/>
            <person name="Lindquist E.A."/>
            <person name="Lipzen A."/>
            <person name="Lundell T."/>
            <person name="Morin E."/>
            <person name="Murat C."/>
            <person name="Riley R."/>
            <person name="Ohm R."/>
            <person name="Sun H."/>
            <person name="Tunlid A."/>
            <person name="Henrissat B."/>
            <person name="Grigoriev I.V."/>
            <person name="Hibbett D.S."/>
            <person name="Martin F."/>
        </authorList>
    </citation>
    <scope>NUCLEOTIDE SEQUENCE [LARGE SCALE GENOMIC DNA]</scope>
    <source>
        <strain evidence="2 3">FD-317 M1</strain>
    </source>
</reference>
<evidence type="ECO:0000256" key="1">
    <source>
        <dbReference type="SAM" id="MobiDB-lite"/>
    </source>
</evidence>
<organism evidence="2 3">
    <name type="scientific">Collybiopsis luxurians FD-317 M1</name>
    <dbReference type="NCBI Taxonomy" id="944289"/>
    <lineage>
        <taxon>Eukaryota</taxon>
        <taxon>Fungi</taxon>
        <taxon>Dikarya</taxon>
        <taxon>Basidiomycota</taxon>
        <taxon>Agaricomycotina</taxon>
        <taxon>Agaricomycetes</taxon>
        <taxon>Agaricomycetidae</taxon>
        <taxon>Agaricales</taxon>
        <taxon>Marasmiineae</taxon>
        <taxon>Omphalotaceae</taxon>
        <taxon>Collybiopsis</taxon>
        <taxon>Collybiopsis luxurians</taxon>
    </lineage>
</organism>
<dbReference type="AlphaFoldDB" id="A0A0D0CDS8"/>
<evidence type="ECO:0000313" key="2">
    <source>
        <dbReference type="EMBL" id="KIK53113.1"/>
    </source>
</evidence>
<feature type="region of interest" description="Disordered" evidence="1">
    <location>
        <begin position="199"/>
        <end position="236"/>
    </location>
</feature>
<name>A0A0D0CDS8_9AGAR</name>
<feature type="region of interest" description="Disordered" evidence="1">
    <location>
        <begin position="87"/>
        <end position="111"/>
    </location>
</feature>
<protein>
    <submittedName>
        <fullName evidence="2">Uncharacterized protein</fullName>
    </submittedName>
</protein>
<proteinExistence type="predicted"/>
<evidence type="ECO:0000313" key="3">
    <source>
        <dbReference type="Proteomes" id="UP000053593"/>
    </source>
</evidence>
<keyword evidence="3" id="KW-1185">Reference proteome</keyword>
<sequence length="236" mass="25664">MAGESYLGAVYWLDGPDPISLAALPQNSSAGGKDRGRHDSNYSLSVNSEPERIITSPPSPSKARSCGSLTPSKLVELNQRGQRAGVYAYGPKSEPIPGTNTKNSSTSPSIEVEPEWVTDEIKILFAATYRKHGLVQDRIKLNKLDVYNVLLKKKSALLPLQPYNARTACQIMNISDEKYEWLLKWNKKIAKEELLKGVDQQELASTESTESACSSVGGSSKGHSGPSKLLQGKSSK</sequence>
<feature type="compositionally biased region" description="Low complexity" evidence="1">
    <location>
        <begin position="204"/>
        <end position="227"/>
    </location>
</feature>
<feature type="region of interest" description="Disordered" evidence="1">
    <location>
        <begin position="21"/>
        <end position="68"/>
    </location>
</feature>
<gene>
    <name evidence="2" type="ORF">GYMLUDRAFT_250691</name>
</gene>